<evidence type="ECO:0000256" key="5">
    <source>
        <dbReference type="ARBA" id="ARBA00047590"/>
    </source>
</evidence>
<keyword evidence="4 8" id="KW-0378">Hydrolase</keyword>
<dbReference type="AlphaFoldDB" id="A0A3S1APV6"/>
<evidence type="ECO:0000313" key="10">
    <source>
        <dbReference type="Proteomes" id="UP000271624"/>
    </source>
</evidence>
<organism evidence="9 10">
    <name type="scientific">Dulcicalothrix desertica PCC 7102</name>
    <dbReference type="NCBI Taxonomy" id="232991"/>
    <lineage>
        <taxon>Bacteria</taxon>
        <taxon>Bacillati</taxon>
        <taxon>Cyanobacteriota</taxon>
        <taxon>Cyanophyceae</taxon>
        <taxon>Nostocales</taxon>
        <taxon>Calotrichaceae</taxon>
        <taxon>Dulcicalothrix</taxon>
    </lineage>
</organism>
<keyword evidence="3 8" id="KW-0719">Serine esterase</keyword>
<evidence type="ECO:0000256" key="1">
    <source>
        <dbReference type="ARBA" id="ARBA00005622"/>
    </source>
</evidence>
<dbReference type="InterPro" id="IPR000801">
    <property type="entry name" value="Esterase-like"/>
</dbReference>
<dbReference type="GO" id="GO:0018738">
    <property type="term" value="F:S-formylglutathione hydrolase activity"/>
    <property type="evidence" value="ECO:0007669"/>
    <property type="project" value="UniProtKB-UniRule"/>
</dbReference>
<evidence type="ECO:0000256" key="3">
    <source>
        <dbReference type="ARBA" id="ARBA00022487"/>
    </source>
</evidence>
<comment type="similarity">
    <text evidence="1 8">Belongs to the esterase D family.</text>
</comment>
<dbReference type="InterPro" id="IPR014186">
    <property type="entry name" value="S-formylglutathione_hydrol"/>
</dbReference>
<dbReference type="EMBL" id="RSCL01000006">
    <property type="protein sequence ID" value="RUT06519.1"/>
    <property type="molecule type" value="Genomic_DNA"/>
</dbReference>
<feature type="active site" description="Charge relay system" evidence="7">
    <location>
        <position position="119"/>
    </location>
</feature>
<dbReference type="InterPro" id="IPR029058">
    <property type="entry name" value="AB_hydrolase_fold"/>
</dbReference>
<dbReference type="GO" id="GO:0052689">
    <property type="term" value="F:carboxylic ester hydrolase activity"/>
    <property type="evidence" value="ECO:0007669"/>
    <property type="project" value="UniProtKB-KW"/>
</dbReference>
<accession>A0A3S1APV6</accession>
<reference evidence="9" key="1">
    <citation type="submission" date="2018-12" db="EMBL/GenBank/DDBJ databases">
        <authorList>
            <person name="Will S."/>
            <person name="Neumann-Schaal M."/>
            <person name="Henke P."/>
        </authorList>
    </citation>
    <scope>NUCLEOTIDE SEQUENCE</scope>
    <source>
        <strain evidence="9">PCC 7102</strain>
    </source>
</reference>
<evidence type="ECO:0000256" key="2">
    <source>
        <dbReference type="ARBA" id="ARBA00012479"/>
    </source>
</evidence>
<sequence>MSFAVYQPPQVQKSYPVLYFLSGLTCTEENFIVKANALKYAAEYGLILVAPDTSPRNAGIPGENDNWDFGTGAGFYVDATLAPWSNYYNMYSYIVEELPNLIAANFSIDINKQGIFGHSMGGHGALVCAIRNPNKFKSVSAFAPIVAPMQCTWGTKAFTGYLGEDNQNWRLYDASELVRKHKYHGHILIDQGTDDKFIQEQLKPEIFEQACQEVNQPLTLRYQDGYDHSYYFISSFIEDHIKHHVKELGV</sequence>
<dbReference type="SUPFAM" id="SSF53474">
    <property type="entry name" value="alpha/beta-Hydrolases"/>
    <property type="match status" value="1"/>
</dbReference>
<keyword evidence="10" id="KW-1185">Reference proteome</keyword>
<feature type="active site" description="Charge relay system" evidence="7">
    <location>
        <position position="228"/>
    </location>
</feature>
<dbReference type="Pfam" id="PF00756">
    <property type="entry name" value="Esterase"/>
    <property type="match status" value="1"/>
</dbReference>
<dbReference type="Proteomes" id="UP000271624">
    <property type="component" value="Unassembled WGS sequence"/>
</dbReference>
<protein>
    <recommendedName>
        <fullName evidence="2 6">S-formylglutathione hydrolase</fullName>
        <ecNumber evidence="2 6">3.1.2.12</ecNumber>
    </recommendedName>
</protein>
<evidence type="ECO:0000256" key="8">
    <source>
        <dbReference type="RuleBase" id="RU363068"/>
    </source>
</evidence>
<dbReference type="GO" id="GO:0046294">
    <property type="term" value="P:formaldehyde catabolic process"/>
    <property type="evidence" value="ECO:0007669"/>
    <property type="project" value="InterPro"/>
</dbReference>
<dbReference type="FunFam" id="3.40.50.1820:FF:000002">
    <property type="entry name" value="S-formylglutathione hydrolase"/>
    <property type="match status" value="1"/>
</dbReference>
<evidence type="ECO:0000256" key="6">
    <source>
        <dbReference type="NCBIfam" id="TIGR02821"/>
    </source>
</evidence>
<gene>
    <name evidence="9" type="ORF">DSM106972_027760</name>
</gene>
<comment type="caution">
    <text evidence="9">The sequence shown here is derived from an EMBL/GenBank/DDBJ whole genome shotgun (WGS) entry which is preliminary data.</text>
</comment>
<dbReference type="PANTHER" id="PTHR10061">
    <property type="entry name" value="S-FORMYLGLUTATHIONE HYDROLASE"/>
    <property type="match status" value="1"/>
</dbReference>
<proteinExistence type="inferred from homology"/>
<dbReference type="EC" id="3.1.2.12" evidence="2 6"/>
<dbReference type="PANTHER" id="PTHR10061:SF0">
    <property type="entry name" value="S-FORMYLGLUTATHIONE HYDROLASE"/>
    <property type="match status" value="1"/>
</dbReference>
<comment type="catalytic activity">
    <reaction evidence="5 8">
        <text>S-formylglutathione + H2O = formate + glutathione + H(+)</text>
        <dbReference type="Rhea" id="RHEA:14961"/>
        <dbReference type="ChEBI" id="CHEBI:15377"/>
        <dbReference type="ChEBI" id="CHEBI:15378"/>
        <dbReference type="ChEBI" id="CHEBI:15740"/>
        <dbReference type="ChEBI" id="CHEBI:57688"/>
        <dbReference type="ChEBI" id="CHEBI:57925"/>
        <dbReference type="EC" id="3.1.2.12"/>
    </reaction>
</comment>
<evidence type="ECO:0000256" key="4">
    <source>
        <dbReference type="ARBA" id="ARBA00022801"/>
    </source>
</evidence>
<evidence type="ECO:0000256" key="7">
    <source>
        <dbReference type="PIRSR" id="PIRSR614186-1"/>
    </source>
</evidence>
<dbReference type="Gene3D" id="3.40.50.1820">
    <property type="entry name" value="alpha/beta hydrolase"/>
    <property type="match status" value="1"/>
</dbReference>
<reference evidence="9" key="2">
    <citation type="journal article" date="2019" name="Genome Biol. Evol.">
        <title>Day and night: Metabolic profiles and evolutionary relationships of six axenic non-marine cyanobacteria.</title>
        <authorList>
            <person name="Will S.E."/>
            <person name="Henke P."/>
            <person name="Boedeker C."/>
            <person name="Huang S."/>
            <person name="Brinkmann H."/>
            <person name="Rohde M."/>
            <person name="Jarek M."/>
            <person name="Friedl T."/>
            <person name="Seufert S."/>
            <person name="Schumacher M."/>
            <person name="Overmann J."/>
            <person name="Neumann-Schaal M."/>
            <person name="Petersen J."/>
        </authorList>
    </citation>
    <scope>NUCLEOTIDE SEQUENCE [LARGE SCALE GENOMIC DNA]</scope>
    <source>
        <strain evidence="9">PCC 7102</strain>
    </source>
</reference>
<dbReference type="NCBIfam" id="TIGR02821">
    <property type="entry name" value="fghA_ester_D"/>
    <property type="match status" value="1"/>
</dbReference>
<comment type="function">
    <text evidence="8">Serine hydrolase involved in the detoxification of formaldehyde.</text>
</comment>
<name>A0A3S1APV6_9CYAN</name>
<dbReference type="GO" id="GO:0005829">
    <property type="term" value="C:cytosol"/>
    <property type="evidence" value="ECO:0007669"/>
    <property type="project" value="TreeGrafter"/>
</dbReference>
<feature type="active site" description="Charge relay system" evidence="7">
    <location>
        <position position="195"/>
    </location>
</feature>
<evidence type="ECO:0000313" key="9">
    <source>
        <dbReference type="EMBL" id="RUT06519.1"/>
    </source>
</evidence>